<evidence type="ECO:0000256" key="3">
    <source>
        <dbReference type="ARBA" id="ARBA00022737"/>
    </source>
</evidence>
<keyword evidence="4" id="KW-0547">Nucleotide-binding</keyword>
<keyword evidence="3" id="KW-0677">Repeat</keyword>
<dbReference type="GO" id="GO:0004518">
    <property type="term" value="F:nuclease activity"/>
    <property type="evidence" value="ECO:0007669"/>
    <property type="project" value="UniProtKB-KW"/>
</dbReference>
<dbReference type="GO" id="GO:0006281">
    <property type="term" value="P:DNA repair"/>
    <property type="evidence" value="ECO:0007669"/>
    <property type="project" value="UniProtKB-KW"/>
</dbReference>
<dbReference type="InterPro" id="IPR027417">
    <property type="entry name" value="P-loop_NTPase"/>
</dbReference>
<reference evidence="14 15" key="1">
    <citation type="journal article" date="2018" name="Environ. Microbiol.">
        <title>Novel energy conservation strategies and behaviour of Pelotomaculum schinkii driving syntrophic propionate catabolism.</title>
        <authorList>
            <person name="Hidalgo-Ahumada C.A.P."/>
            <person name="Nobu M.K."/>
            <person name="Narihiro T."/>
            <person name="Tamaki H."/>
            <person name="Liu W.T."/>
            <person name="Kamagata Y."/>
            <person name="Stams A.J.M."/>
            <person name="Imachi H."/>
            <person name="Sousa D.Z."/>
        </authorList>
    </citation>
    <scope>NUCLEOTIDE SEQUENCE [LARGE SCALE GENOMIC DNA]</scope>
    <source>
        <strain evidence="14 15">HH</strain>
    </source>
</reference>
<organism evidence="14 15">
    <name type="scientific">Pelotomaculum schinkii</name>
    <dbReference type="NCBI Taxonomy" id="78350"/>
    <lineage>
        <taxon>Bacteria</taxon>
        <taxon>Bacillati</taxon>
        <taxon>Bacillota</taxon>
        <taxon>Clostridia</taxon>
        <taxon>Eubacteriales</taxon>
        <taxon>Desulfotomaculaceae</taxon>
        <taxon>Pelotomaculum</taxon>
    </lineage>
</organism>
<dbReference type="AlphaFoldDB" id="A0A4Y7RFP5"/>
<evidence type="ECO:0000256" key="2">
    <source>
        <dbReference type="ARBA" id="ARBA00022490"/>
    </source>
</evidence>
<comment type="caution">
    <text evidence="14">The sequence shown here is derived from an EMBL/GenBank/DDBJ whole genome shotgun (WGS) entry which is preliminary data.</text>
</comment>
<dbReference type="GO" id="GO:0003677">
    <property type="term" value="F:DNA binding"/>
    <property type="evidence" value="ECO:0007669"/>
    <property type="project" value="UniProtKB-KW"/>
</dbReference>
<name>A0A4Y7RFP5_9FIRM</name>
<comment type="subcellular location">
    <subcellularLocation>
        <location evidence="1">Cytoplasm</location>
    </subcellularLocation>
</comment>
<evidence type="ECO:0000256" key="5">
    <source>
        <dbReference type="ARBA" id="ARBA00022763"/>
    </source>
</evidence>
<gene>
    <name evidence="14" type="primary">uvrA_1</name>
    <name evidence="14" type="ORF">Psch_00690</name>
</gene>
<dbReference type="Gene3D" id="3.40.50.300">
    <property type="entry name" value="P-loop containing nucleotide triphosphate hydrolases"/>
    <property type="match status" value="1"/>
</dbReference>
<sequence length="110" mass="11879">MAAGMMTLKLAKELINNTGKHSLYLMDEPTTGLHPMDVDNFLTLLNRVADSGNTVIVVEHNQQVIKAADWIVDLGPEGGKNGGQVVFTGTPLEMLKNGETITADCLRKSL</sequence>
<dbReference type="PANTHER" id="PTHR43152">
    <property type="entry name" value="UVRABC SYSTEM PROTEIN A"/>
    <property type="match status" value="1"/>
</dbReference>
<evidence type="ECO:0000313" key="14">
    <source>
        <dbReference type="EMBL" id="TEB07147.1"/>
    </source>
</evidence>
<evidence type="ECO:0000256" key="11">
    <source>
        <dbReference type="ARBA" id="ARBA00038000"/>
    </source>
</evidence>
<proteinExistence type="inferred from homology"/>
<protein>
    <recommendedName>
        <fullName evidence="12">UvrABC system protein A</fullName>
    </recommendedName>
    <alternativeName>
        <fullName evidence="13">Excinuclease ABC subunit A</fullName>
    </alternativeName>
</protein>
<keyword evidence="9" id="KW-0238">DNA-binding</keyword>
<dbReference type="Proteomes" id="UP000298324">
    <property type="component" value="Unassembled WGS sequence"/>
</dbReference>
<evidence type="ECO:0000256" key="4">
    <source>
        <dbReference type="ARBA" id="ARBA00022741"/>
    </source>
</evidence>
<keyword evidence="2" id="KW-0963">Cytoplasm</keyword>
<evidence type="ECO:0000256" key="8">
    <source>
        <dbReference type="ARBA" id="ARBA00022881"/>
    </source>
</evidence>
<evidence type="ECO:0000256" key="13">
    <source>
        <dbReference type="ARBA" id="ARBA00042156"/>
    </source>
</evidence>
<dbReference type="PANTHER" id="PTHR43152:SF3">
    <property type="entry name" value="UVRABC SYSTEM PROTEIN A"/>
    <property type="match status" value="1"/>
</dbReference>
<evidence type="ECO:0000256" key="1">
    <source>
        <dbReference type="ARBA" id="ARBA00004496"/>
    </source>
</evidence>
<accession>A0A4Y7RFP5</accession>
<dbReference type="EMBL" id="QFGA01000001">
    <property type="protein sequence ID" value="TEB07147.1"/>
    <property type="molecule type" value="Genomic_DNA"/>
</dbReference>
<keyword evidence="5" id="KW-0227">DNA damage</keyword>
<evidence type="ECO:0000256" key="6">
    <source>
        <dbReference type="ARBA" id="ARBA00022769"/>
    </source>
</evidence>
<keyword evidence="7" id="KW-0067">ATP-binding</keyword>
<keyword evidence="10" id="KW-0234">DNA repair</keyword>
<dbReference type="GO" id="GO:0005737">
    <property type="term" value="C:cytoplasm"/>
    <property type="evidence" value="ECO:0007669"/>
    <property type="project" value="UniProtKB-SubCell"/>
</dbReference>
<keyword evidence="6" id="KW-0228">DNA excision</keyword>
<evidence type="ECO:0000256" key="9">
    <source>
        <dbReference type="ARBA" id="ARBA00023125"/>
    </source>
</evidence>
<keyword evidence="15" id="KW-1185">Reference proteome</keyword>
<dbReference type="GO" id="GO:0005524">
    <property type="term" value="F:ATP binding"/>
    <property type="evidence" value="ECO:0007669"/>
    <property type="project" value="UniProtKB-KW"/>
</dbReference>
<dbReference type="SUPFAM" id="SSF52540">
    <property type="entry name" value="P-loop containing nucleoside triphosphate hydrolases"/>
    <property type="match status" value="1"/>
</dbReference>
<evidence type="ECO:0000256" key="10">
    <source>
        <dbReference type="ARBA" id="ARBA00023204"/>
    </source>
</evidence>
<evidence type="ECO:0000313" key="15">
    <source>
        <dbReference type="Proteomes" id="UP000298324"/>
    </source>
</evidence>
<evidence type="ECO:0000256" key="12">
    <source>
        <dbReference type="ARBA" id="ARBA00039316"/>
    </source>
</evidence>
<comment type="similarity">
    <text evidence="11">Belongs to the ABC transporter superfamily. UvrA family.</text>
</comment>
<evidence type="ECO:0000256" key="7">
    <source>
        <dbReference type="ARBA" id="ARBA00022840"/>
    </source>
</evidence>
<keyword evidence="8" id="KW-0267">Excision nuclease</keyword>
<dbReference type="RefSeq" id="WP_190239125.1">
    <property type="nucleotide sequence ID" value="NZ_QFGA01000001.1"/>
</dbReference>